<reference evidence="2 3" key="1">
    <citation type="submission" date="2018-05" db="EMBL/GenBank/DDBJ databases">
        <title>Comparative genomics of bacterial root endophytes of switchgrass collected from native prairies over two seasons.</title>
        <authorList>
            <person name="Tang Y."/>
        </authorList>
    </citation>
    <scope>NUCLEOTIDE SEQUENCE [LARGE SCALE GENOMIC DNA]</scope>
    <source>
        <strain evidence="2 3">NFIX32</strain>
    </source>
</reference>
<feature type="region of interest" description="Disordered" evidence="1">
    <location>
        <begin position="1"/>
        <end position="21"/>
    </location>
</feature>
<sequence length="519" mass="55482">MMRRPVVAPRRGQASRTASVSAPIGGWNARDSIAQMPPEDAVILTNWFPTPSNVVLRQGSTDWSTGLGNQVNSLMPYNPAGGPGKLFAAAGGSVFDVTNSGAVGAAVISSLSSDKWKYANFATSAGPFLGMVNGSDGYYVYNGTTWQKVTSVSAPISITGVDPTTLSDITMFAQRLFFIQKGSLNVYYLPVSSVGGAVTLFPMQSLFPRGGQLVAMGVWTVDGGYGMQDYLCFVTSEGEIAIYQGTDPSQPTTWSKVGVYQVGNPMGNRCFMKYGGDLLYIGKDGLGPISRLLASSRVNTQVDLSYKIQNAISAATSAYATNFGWDLVLHPVANALVLNVPVALGQQQQYVMNTITGAWSNFTGWAANCWVRFNDALYYGGNGAVVHAWTTANDDNGNQIVGESLPAFSYFGTNQLKEWTMVRPIFQSSGTPAVVMGLNIDFDTTAPTASPSFSPQAGALWDQALWDQATWGGQQQMIKNWQTIAGIGYAAAVHMKVSALDIPVAWISTDYLMMDGAVL</sequence>
<comment type="caution">
    <text evidence="2">The sequence shown here is derived from an EMBL/GenBank/DDBJ whole genome shotgun (WGS) entry which is preliminary data.</text>
</comment>
<accession>A0A318JLF7</accession>
<name>A0A318JLF7_BURPY</name>
<dbReference type="RefSeq" id="WP_143155723.1">
    <property type="nucleotide sequence ID" value="NZ_QJJY01000001.1"/>
</dbReference>
<dbReference type="Proteomes" id="UP000247755">
    <property type="component" value="Unassembled WGS sequence"/>
</dbReference>
<evidence type="ECO:0000313" key="2">
    <source>
        <dbReference type="EMBL" id="PXX41082.1"/>
    </source>
</evidence>
<evidence type="ECO:0000256" key="1">
    <source>
        <dbReference type="SAM" id="MobiDB-lite"/>
    </source>
</evidence>
<proteinExistence type="predicted"/>
<protein>
    <submittedName>
        <fullName evidence="2">Uncharacterized protein</fullName>
    </submittedName>
</protein>
<organism evidence="2 3">
    <name type="scientific">Burkholderia pyrrocinia</name>
    <name type="common">Pseudomonas pyrrocinia</name>
    <dbReference type="NCBI Taxonomy" id="60550"/>
    <lineage>
        <taxon>Bacteria</taxon>
        <taxon>Pseudomonadati</taxon>
        <taxon>Pseudomonadota</taxon>
        <taxon>Betaproteobacteria</taxon>
        <taxon>Burkholderiales</taxon>
        <taxon>Burkholderiaceae</taxon>
        <taxon>Burkholderia</taxon>
        <taxon>Burkholderia cepacia complex</taxon>
    </lineage>
</organism>
<gene>
    <name evidence="2" type="ORF">NA66_1001692</name>
</gene>
<evidence type="ECO:0000313" key="3">
    <source>
        <dbReference type="Proteomes" id="UP000247755"/>
    </source>
</evidence>
<dbReference type="AlphaFoldDB" id="A0A318JLF7"/>
<dbReference type="EMBL" id="QJJY01000001">
    <property type="protein sequence ID" value="PXX41082.1"/>
    <property type="molecule type" value="Genomic_DNA"/>
</dbReference>